<evidence type="ECO:0000313" key="1">
    <source>
        <dbReference type="Proteomes" id="UP000694888"/>
    </source>
</evidence>
<gene>
    <name evidence="2" type="primary">LOC106011255</name>
</gene>
<evidence type="ECO:0000313" key="2">
    <source>
        <dbReference type="RefSeq" id="XP_012935722.1"/>
    </source>
</evidence>
<dbReference type="Gene3D" id="3.10.129.10">
    <property type="entry name" value="Hotdog Thioesterase"/>
    <property type="match status" value="2"/>
</dbReference>
<dbReference type="SUPFAM" id="SSF54637">
    <property type="entry name" value="Thioesterase/thiol ester dehydrase-isomerase"/>
    <property type="match status" value="2"/>
</dbReference>
<sequence length="237" mass="27351">MAACRGMFSSVLADGETESFLDWAKLGRLTFVASAQFKFHPEFYDAGTAKRSLSIETRLMHIGRTSGKLAGAMSFHDETSSPVLEGEYQFILVDPETRRADQFPDWWREKFLKHVVKTEKHLIIQSKPVPTDCEIHVHEITVLPSDIDPYLHVNWSSYLKFCLDAYTSWHIQSFGYEEKGDPFRLVHKVCMSFKGDASIGDVLCLKFWKDVLQENQAYHFHISKKAKVIQECTIEFY</sequence>
<dbReference type="RefSeq" id="XP_012935722.1">
    <property type="nucleotide sequence ID" value="XM_013080268.2"/>
</dbReference>
<organism evidence="1 2">
    <name type="scientific">Aplysia californica</name>
    <name type="common">California sea hare</name>
    <dbReference type="NCBI Taxonomy" id="6500"/>
    <lineage>
        <taxon>Eukaryota</taxon>
        <taxon>Metazoa</taxon>
        <taxon>Spiralia</taxon>
        <taxon>Lophotrochozoa</taxon>
        <taxon>Mollusca</taxon>
        <taxon>Gastropoda</taxon>
        <taxon>Heterobranchia</taxon>
        <taxon>Euthyneura</taxon>
        <taxon>Tectipleura</taxon>
        <taxon>Aplysiida</taxon>
        <taxon>Aplysioidea</taxon>
        <taxon>Aplysiidae</taxon>
        <taxon>Aplysia</taxon>
    </lineage>
</organism>
<dbReference type="Proteomes" id="UP000694888">
    <property type="component" value="Unplaced"/>
</dbReference>
<proteinExistence type="predicted"/>
<name>A0ABM0ZW22_APLCA</name>
<protein>
    <submittedName>
        <fullName evidence="2">Uncharacterized protein LOC106011255</fullName>
    </submittedName>
</protein>
<dbReference type="InterPro" id="IPR029069">
    <property type="entry name" value="HotDog_dom_sf"/>
</dbReference>
<dbReference type="PANTHER" id="PTHR34487">
    <property type="entry name" value="ACYL-ACP THIOESTERASE"/>
    <property type="match status" value="1"/>
</dbReference>
<dbReference type="PANTHER" id="PTHR34487:SF1">
    <property type="entry name" value="ACYL-ACP THIOESTERASE"/>
    <property type="match status" value="1"/>
</dbReference>
<keyword evidence="1" id="KW-1185">Reference proteome</keyword>
<accession>A0ABM0ZW22</accession>
<reference evidence="2" key="1">
    <citation type="submission" date="2025-08" db="UniProtKB">
        <authorList>
            <consortium name="RefSeq"/>
        </authorList>
    </citation>
    <scope>IDENTIFICATION</scope>
</reference>
<dbReference type="GeneID" id="106011255"/>